<sequence length="50" mass="5468">MLQRSEEDSKSRIALRESLSLVGTPGIYCKPASTVVNRTCFHCCGHALMA</sequence>
<name>A0A0A9FCZ3_ARUDO</name>
<protein>
    <submittedName>
        <fullName evidence="1">Uncharacterized protein</fullName>
    </submittedName>
</protein>
<organism evidence="1">
    <name type="scientific">Arundo donax</name>
    <name type="common">Giant reed</name>
    <name type="synonym">Donax arundinaceus</name>
    <dbReference type="NCBI Taxonomy" id="35708"/>
    <lineage>
        <taxon>Eukaryota</taxon>
        <taxon>Viridiplantae</taxon>
        <taxon>Streptophyta</taxon>
        <taxon>Embryophyta</taxon>
        <taxon>Tracheophyta</taxon>
        <taxon>Spermatophyta</taxon>
        <taxon>Magnoliopsida</taxon>
        <taxon>Liliopsida</taxon>
        <taxon>Poales</taxon>
        <taxon>Poaceae</taxon>
        <taxon>PACMAD clade</taxon>
        <taxon>Arundinoideae</taxon>
        <taxon>Arundineae</taxon>
        <taxon>Arundo</taxon>
    </lineage>
</organism>
<proteinExistence type="predicted"/>
<dbReference type="AlphaFoldDB" id="A0A0A9FCZ3"/>
<accession>A0A0A9FCZ3</accession>
<reference evidence="1" key="1">
    <citation type="submission" date="2014-09" db="EMBL/GenBank/DDBJ databases">
        <authorList>
            <person name="Magalhaes I.L.F."/>
            <person name="Oliveira U."/>
            <person name="Santos F.R."/>
            <person name="Vidigal T.H.D.A."/>
            <person name="Brescovit A.D."/>
            <person name="Santos A.J."/>
        </authorList>
    </citation>
    <scope>NUCLEOTIDE SEQUENCE</scope>
    <source>
        <tissue evidence="1">Shoot tissue taken approximately 20 cm above the soil surface</tissue>
    </source>
</reference>
<reference evidence="1" key="2">
    <citation type="journal article" date="2015" name="Data Brief">
        <title>Shoot transcriptome of the giant reed, Arundo donax.</title>
        <authorList>
            <person name="Barrero R.A."/>
            <person name="Guerrero F.D."/>
            <person name="Moolhuijzen P."/>
            <person name="Goolsby J.A."/>
            <person name="Tidwell J."/>
            <person name="Bellgard S.E."/>
            <person name="Bellgard M.I."/>
        </authorList>
    </citation>
    <scope>NUCLEOTIDE SEQUENCE</scope>
    <source>
        <tissue evidence="1">Shoot tissue taken approximately 20 cm above the soil surface</tissue>
    </source>
</reference>
<dbReference type="EMBL" id="GBRH01187684">
    <property type="protein sequence ID" value="JAE10212.1"/>
    <property type="molecule type" value="Transcribed_RNA"/>
</dbReference>
<evidence type="ECO:0000313" key="1">
    <source>
        <dbReference type="EMBL" id="JAE10212.1"/>
    </source>
</evidence>